<dbReference type="Proteomes" id="UP000070700">
    <property type="component" value="Unassembled WGS sequence"/>
</dbReference>
<organism evidence="12 13">
    <name type="scientific">Mollisia scopiformis</name>
    <name type="common">Conifer needle endophyte fungus</name>
    <name type="synonym">Phialocephala scopiformis</name>
    <dbReference type="NCBI Taxonomy" id="149040"/>
    <lineage>
        <taxon>Eukaryota</taxon>
        <taxon>Fungi</taxon>
        <taxon>Dikarya</taxon>
        <taxon>Ascomycota</taxon>
        <taxon>Pezizomycotina</taxon>
        <taxon>Leotiomycetes</taxon>
        <taxon>Helotiales</taxon>
        <taxon>Mollisiaceae</taxon>
        <taxon>Mollisia</taxon>
    </lineage>
</organism>
<evidence type="ECO:0000313" key="13">
    <source>
        <dbReference type="Proteomes" id="UP000070700"/>
    </source>
</evidence>
<evidence type="ECO:0000256" key="2">
    <source>
        <dbReference type="ARBA" id="ARBA00022448"/>
    </source>
</evidence>
<feature type="transmembrane region" description="Helical" evidence="9">
    <location>
        <begin position="55"/>
        <end position="75"/>
    </location>
</feature>
<dbReference type="Pfam" id="PF00005">
    <property type="entry name" value="ABC_tran"/>
    <property type="match status" value="2"/>
</dbReference>
<feature type="transmembrane region" description="Helical" evidence="9">
    <location>
        <begin position="826"/>
        <end position="849"/>
    </location>
</feature>
<name>A0A194XFC8_MOLSC</name>
<dbReference type="PROSITE" id="PS50929">
    <property type="entry name" value="ABC_TM1F"/>
    <property type="match status" value="2"/>
</dbReference>
<dbReference type="InterPro" id="IPR003439">
    <property type="entry name" value="ABC_transporter-like_ATP-bd"/>
</dbReference>
<sequence length="1319" mass="145220">MFGELQAKSLRLQMFEGMLDKNMEWYDLRQDGVGALMIRIQTQIRELQLAVSQPLGFLTYEVIGVGAALGLAFYFSWKLTLVIISTFPIAGALLYFVSLKLGPAIESQKRELTQASKYANTAITNINTVKAYNGQDQEVWQYESTIKRVAISYMIQARTNALQHAIIKFMMIALFVEGFWFGLYLVNRGVDPGHVLTTFYACLNALQAVEVVLPQWLVLTKGMSAGATLETIMIQMRNGRKITTMTGSCKPKSCLGDIEINKVSFTYPVNPQQTILNKANFFFPASETTFIVGSSGSGKSTLGSLLMKYYEPSRGEILLDGNPLHILDPDWLRQNVSLVQQKSVLFNETILQNIAFGRELAPTTDDIVEACQAADLEDTLKALPLGLETVAMSGGQALSGGQQQRIVIARARLRNSPILILDEATSALDQTSRERVMTEIRKWRKGKTTIIITHDVSQIHDNEYVYVLQAGTVVQEGYRSNLADRQFGAFAALVAAAQTPLIPFADQRRSSAPTSPATPSKSSFDELLHLNWNHVSRPFGMPNLSPRTGTSVNVRNSLLLSVGATQADSTWNKNIWSSPVISDEGSFSPRWSTSTRFASPESLSSRFSRAFPTISNTIDSTFNDLEGANKSLSQPEGAVNPNPKGNRGEGFKHLPELELPRLELPDLDRPEHEPPFPVDLSPPLLPLKKPASLSLIFQTVWPNLNWRDRSCLVLGFLAALIVGASTPAFAYVFTQLLEVYYLPSNRGMEALKWALILLGIGVVDAVSVFSMHYALEHSGQAWVNKLRVEALKRILRQPRSWFDKERNSAANLNAYLDRNAEEMRNLIGRFAGPIFTTFWMLGISLVWSMVISWKLTLVAVACGPAMYVLIQVFNLVSGKWEEKCNKASEHTGSIFTETFSNIRVVRALTLESYFKRKYENAAVDTYKIGMSRAIYTGAFFGLGDTMSYLLTASVFYYGAVIITSGQLDVTTVLQVVNLLMFGIANAMAMLMLVPQLSSSRTAATYMLHLANLPLHNTPETMGKKRLKSPFPIAFSNLSFTYPLQRKPILQNISLNFQPGTCTGIVGPSGSGKSTISSLLLGLYTPNPAPVDKLAPLSFAGVPITQCNMASLRNQISIVAQQPLLFPCSVLSNIIYGLPEGSSYANLNSAMQAARDAGIHDFIMSLPNCYATIVGEGGMSVSSGQAQRIAIARALVRRPRILILDEATSALDAISAEAIRQTVRLLIQRGKDARDGGVAVIIITHAVEMMRICDQIVMIENGKMVESGGFDELRSKDGAFAGLIGSKSATKGDAKGLGIERIASPWKARTRQNWFRQTSY</sequence>
<accession>A0A194XFC8</accession>
<evidence type="ECO:0000256" key="8">
    <source>
        <dbReference type="SAM" id="MobiDB-lite"/>
    </source>
</evidence>
<feature type="transmembrane region" description="Helical" evidence="9">
    <location>
        <begin position="855"/>
        <end position="876"/>
    </location>
</feature>
<feature type="transmembrane region" description="Helical" evidence="9">
    <location>
        <begin position="198"/>
        <end position="219"/>
    </location>
</feature>
<dbReference type="PANTHER" id="PTHR24221:SF288">
    <property type="entry name" value="P-LOOP CONTAINING NUCLEOSIDE TRIPHOSPHATE HYDROLASE PROTEIN"/>
    <property type="match status" value="1"/>
</dbReference>
<dbReference type="InterPro" id="IPR017871">
    <property type="entry name" value="ABC_transporter-like_CS"/>
</dbReference>
<evidence type="ECO:0000256" key="6">
    <source>
        <dbReference type="ARBA" id="ARBA00022989"/>
    </source>
</evidence>
<feature type="transmembrane region" description="Helical" evidence="9">
    <location>
        <begin position="711"/>
        <end position="733"/>
    </location>
</feature>
<reference evidence="12 13" key="1">
    <citation type="submission" date="2015-10" db="EMBL/GenBank/DDBJ databases">
        <title>Full genome of DAOMC 229536 Phialocephala scopiformis, a fungal endophyte of spruce producing the potent anti-insectan compound rugulosin.</title>
        <authorList>
            <consortium name="DOE Joint Genome Institute"/>
            <person name="Walker A.K."/>
            <person name="Frasz S.L."/>
            <person name="Seifert K.A."/>
            <person name="Miller J.D."/>
            <person name="Mondo S.J."/>
            <person name="Labutti K."/>
            <person name="Lipzen A."/>
            <person name="Dockter R."/>
            <person name="Kennedy M."/>
            <person name="Grigoriev I.V."/>
            <person name="Spatafora J.W."/>
        </authorList>
    </citation>
    <scope>NUCLEOTIDE SEQUENCE [LARGE SCALE GENOMIC DNA]</scope>
    <source>
        <strain evidence="12 13">CBS 120377</strain>
    </source>
</reference>
<dbReference type="SMART" id="SM00382">
    <property type="entry name" value="AAA"/>
    <property type="match status" value="2"/>
</dbReference>
<feature type="domain" description="ABC transmembrane type-1" evidence="11">
    <location>
        <begin position="1"/>
        <end position="221"/>
    </location>
</feature>
<keyword evidence="13" id="KW-1185">Reference proteome</keyword>
<evidence type="ECO:0000256" key="3">
    <source>
        <dbReference type="ARBA" id="ARBA00022692"/>
    </source>
</evidence>
<evidence type="ECO:0000313" key="12">
    <source>
        <dbReference type="EMBL" id="KUJ18851.1"/>
    </source>
</evidence>
<evidence type="ECO:0000256" key="4">
    <source>
        <dbReference type="ARBA" id="ARBA00022741"/>
    </source>
</evidence>
<dbReference type="OrthoDB" id="6500128at2759"/>
<feature type="transmembrane region" description="Helical" evidence="9">
    <location>
        <begin position="934"/>
        <end position="959"/>
    </location>
</feature>
<dbReference type="FunFam" id="3.40.50.300:FF:000604">
    <property type="entry name" value="ABC transporter B family member 28"/>
    <property type="match status" value="1"/>
</dbReference>
<keyword evidence="2" id="KW-0813">Transport</keyword>
<keyword evidence="4" id="KW-0547">Nucleotide-binding</keyword>
<dbReference type="GO" id="GO:0016020">
    <property type="term" value="C:membrane"/>
    <property type="evidence" value="ECO:0007669"/>
    <property type="project" value="UniProtKB-SubCell"/>
</dbReference>
<feature type="domain" description="ABC transmembrane type-1" evidence="11">
    <location>
        <begin position="713"/>
        <end position="998"/>
    </location>
</feature>
<evidence type="ECO:0000256" key="5">
    <source>
        <dbReference type="ARBA" id="ARBA00022840"/>
    </source>
</evidence>
<dbReference type="PROSITE" id="PS50893">
    <property type="entry name" value="ABC_TRANSPORTER_2"/>
    <property type="match status" value="2"/>
</dbReference>
<dbReference type="FunFam" id="3.40.50.300:FF:001471">
    <property type="entry name" value="P-loop containing nucleoside triphosphate hydrolase protein"/>
    <property type="match status" value="1"/>
</dbReference>
<dbReference type="CDD" id="cd18578">
    <property type="entry name" value="ABC_6TM_Pgp_ABCB1_D2_like"/>
    <property type="match status" value="1"/>
</dbReference>
<dbReference type="InParanoid" id="A0A194XFC8"/>
<dbReference type="Gene3D" id="1.20.1560.10">
    <property type="entry name" value="ABC transporter type 1, transmembrane domain"/>
    <property type="match status" value="2"/>
</dbReference>
<evidence type="ECO:0000259" key="10">
    <source>
        <dbReference type="PROSITE" id="PS50893"/>
    </source>
</evidence>
<keyword evidence="5" id="KW-0067">ATP-binding</keyword>
<proteinExistence type="predicted"/>
<evidence type="ECO:0000259" key="11">
    <source>
        <dbReference type="PROSITE" id="PS50929"/>
    </source>
</evidence>
<dbReference type="CDD" id="cd18577">
    <property type="entry name" value="ABC_6TM_Pgp_ABCB1_D1_like"/>
    <property type="match status" value="1"/>
</dbReference>
<evidence type="ECO:0000256" key="9">
    <source>
        <dbReference type="SAM" id="Phobius"/>
    </source>
</evidence>
<dbReference type="GO" id="GO:0005524">
    <property type="term" value="F:ATP binding"/>
    <property type="evidence" value="ECO:0007669"/>
    <property type="project" value="UniProtKB-KW"/>
</dbReference>
<dbReference type="InterPro" id="IPR003593">
    <property type="entry name" value="AAA+_ATPase"/>
</dbReference>
<dbReference type="Gene3D" id="3.40.50.300">
    <property type="entry name" value="P-loop containing nucleotide triphosphate hydrolases"/>
    <property type="match status" value="2"/>
</dbReference>
<feature type="transmembrane region" description="Helical" evidence="9">
    <location>
        <begin position="753"/>
        <end position="775"/>
    </location>
</feature>
<dbReference type="EMBL" id="KQ947412">
    <property type="protein sequence ID" value="KUJ18851.1"/>
    <property type="molecule type" value="Genomic_DNA"/>
</dbReference>
<comment type="subcellular location">
    <subcellularLocation>
        <location evidence="1">Membrane</location>
        <topology evidence="1">Multi-pass membrane protein</topology>
    </subcellularLocation>
</comment>
<dbReference type="SUPFAM" id="SSF52540">
    <property type="entry name" value="P-loop containing nucleoside triphosphate hydrolases"/>
    <property type="match status" value="2"/>
</dbReference>
<feature type="domain" description="ABC transporter" evidence="10">
    <location>
        <begin position="1032"/>
        <end position="1285"/>
    </location>
</feature>
<dbReference type="GO" id="GO:0005737">
    <property type="term" value="C:cytoplasm"/>
    <property type="evidence" value="ECO:0007669"/>
    <property type="project" value="UniProtKB-ARBA"/>
</dbReference>
<dbReference type="KEGG" id="psco:LY89DRAFT_613975"/>
<feature type="transmembrane region" description="Helical" evidence="9">
    <location>
        <begin position="165"/>
        <end position="186"/>
    </location>
</feature>
<feature type="transmembrane region" description="Helical" evidence="9">
    <location>
        <begin position="971"/>
        <end position="993"/>
    </location>
</feature>
<dbReference type="PROSITE" id="PS00211">
    <property type="entry name" value="ABC_TRANSPORTER_1"/>
    <property type="match status" value="1"/>
</dbReference>
<protein>
    <submittedName>
        <fullName evidence="12">p-loop containing nucleoside triphosphate hydrolase protein</fullName>
    </submittedName>
</protein>
<feature type="region of interest" description="Disordered" evidence="8">
    <location>
        <begin position="625"/>
        <end position="652"/>
    </location>
</feature>
<gene>
    <name evidence="12" type="ORF">LY89DRAFT_613975</name>
</gene>
<dbReference type="GO" id="GO:0016887">
    <property type="term" value="F:ATP hydrolysis activity"/>
    <property type="evidence" value="ECO:0007669"/>
    <property type="project" value="InterPro"/>
</dbReference>
<feature type="domain" description="ABC transporter" evidence="10">
    <location>
        <begin position="258"/>
        <end position="495"/>
    </location>
</feature>
<keyword evidence="3 9" id="KW-0812">Transmembrane</keyword>
<dbReference type="FunCoup" id="A0A194XFC8">
    <property type="interactions" value="778"/>
</dbReference>
<keyword evidence="12" id="KW-0378">Hydrolase</keyword>
<dbReference type="GO" id="GO:0140359">
    <property type="term" value="F:ABC-type transporter activity"/>
    <property type="evidence" value="ECO:0007669"/>
    <property type="project" value="InterPro"/>
</dbReference>
<dbReference type="InterPro" id="IPR039421">
    <property type="entry name" value="Type_1_exporter"/>
</dbReference>
<dbReference type="PANTHER" id="PTHR24221">
    <property type="entry name" value="ATP-BINDING CASSETTE SUB-FAMILY B"/>
    <property type="match status" value="1"/>
</dbReference>
<keyword evidence="6 9" id="KW-1133">Transmembrane helix</keyword>
<dbReference type="RefSeq" id="XP_018073206.1">
    <property type="nucleotide sequence ID" value="XM_018210676.1"/>
</dbReference>
<keyword evidence="7 9" id="KW-0472">Membrane</keyword>
<feature type="transmembrane region" description="Helical" evidence="9">
    <location>
        <begin position="81"/>
        <end position="101"/>
    </location>
</feature>
<dbReference type="SUPFAM" id="SSF90123">
    <property type="entry name" value="ABC transporter transmembrane region"/>
    <property type="match status" value="2"/>
</dbReference>
<dbReference type="InterPro" id="IPR011527">
    <property type="entry name" value="ABC1_TM_dom"/>
</dbReference>
<evidence type="ECO:0000256" key="7">
    <source>
        <dbReference type="ARBA" id="ARBA00023136"/>
    </source>
</evidence>
<dbReference type="InterPro" id="IPR027417">
    <property type="entry name" value="P-loop_NTPase"/>
</dbReference>
<dbReference type="GeneID" id="28820402"/>
<dbReference type="Pfam" id="PF00664">
    <property type="entry name" value="ABC_membrane"/>
    <property type="match status" value="2"/>
</dbReference>
<dbReference type="InterPro" id="IPR036640">
    <property type="entry name" value="ABC1_TM_sf"/>
</dbReference>
<evidence type="ECO:0000256" key="1">
    <source>
        <dbReference type="ARBA" id="ARBA00004141"/>
    </source>
</evidence>